<protein>
    <submittedName>
        <fullName evidence="2">Uncharacterized protein</fullName>
    </submittedName>
</protein>
<reference evidence="2 3" key="1">
    <citation type="journal article" date="2020" name="G3 (Bethesda)">
        <title>Draft Genome of the Common Snapping Turtle, Chelydra serpentina, a Model for Phenotypic Plasticity in Reptiles.</title>
        <authorList>
            <person name="Das D."/>
            <person name="Singh S.K."/>
            <person name="Bierstedt J."/>
            <person name="Erickson A."/>
            <person name="Galli G.L.J."/>
            <person name="Crossley D.A. 2nd"/>
            <person name="Rhen T."/>
        </authorList>
    </citation>
    <scope>NUCLEOTIDE SEQUENCE [LARGE SCALE GENOMIC DNA]</scope>
    <source>
        <strain evidence="2">KW</strain>
    </source>
</reference>
<dbReference type="PANTHER" id="PTHR48415">
    <property type="entry name" value="GENE 525-RELATED"/>
    <property type="match status" value="1"/>
</dbReference>
<keyword evidence="1" id="KW-0472">Membrane</keyword>
<feature type="transmembrane region" description="Helical" evidence="1">
    <location>
        <begin position="20"/>
        <end position="40"/>
    </location>
</feature>
<organism evidence="2 3">
    <name type="scientific">Chelydra serpentina</name>
    <name type="common">Snapping turtle</name>
    <name type="synonym">Testudo serpentina</name>
    <dbReference type="NCBI Taxonomy" id="8475"/>
    <lineage>
        <taxon>Eukaryota</taxon>
        <taxon>Metazoa</taxon>
        <taxon>Chordata</taxon>
        <taxon>Craniata</taxon>
        <taxon>Vertebrata</taxon>
        <taxon>Euteleostomi</taxon>
        <taxon>Archelosauria</taxon>
        <taxon>Testudinata</taxon>
        <taxon>Testudines</taxon>
        <taxon>Cryptodira</taxon>
        <taxon>Durocryptodira</taxon>
        <taxon>Americhelydia</taxon>
        <taxon>Chelydroidea</taxon>
        <taxon>Chelydridae</taxon>
        <taxon>Chelydra</taxon>
    </lineage>
</organism>
<dbReference type="OrthoDB" id="9923832at2759"/>
<evidence type="ECO:0000313" key="3">
    <source>
        <dbReference type="Proteomes" id="UP000765507"/>
    </source>
</evidence>
<evidence type="ECO:0000313" key="2">
    <source>
        <dbReference type="EMBL" id="KAG6936969.1"/>
    </source>
</evidence>
<feature type="non-terminal residue" evidence="2">
    <location>
        <position position="1"/>
    </location>
</feature>
<dbReference type="EMBL" id="JAHGAV010000029">
    <property type="protein sequence ID" value="KAG6936969.1"/>
    <property type="molecule type" value="Genomic_DNA"/>
</dbReference>
<comment type="caution">
    <text evidence="2">The sequence shown here is derived from an EMBL/GenBank/DDBJ whole genome shotgun (WGS) entry which is preliminary data.</text>
</comment>
<proteinExistence type="predicted"/>
<dbReference type="Proteomes" id="UP000765507">
    <property type="component" value="Unassembled WGS sequence"/>
</dbReference>
<gene>
    <name evidence="2" type="ORF">G0U57_011256</name>
</gene>
<keyword evidence="3" id="KW-1185">Reference proteome</keyword>
<dbReference type="PANTHER" id="PTHR48415:SF1">
    <property type="entry name" value="GENE 525-RELATED"/>
    <property type="match status" value="1"/>
</dbReference>
<evidence type="ECO:0000256" key="1">
    <source>
        <dbReference type="SAM" id="Phobius"/>
    </source>
</evidence>
<accession>A0A8T1T7C3</accession>
<keyword evidence="1" id="KW-1133">Transmembrane helix</keyword>
<sequence>SQCYSFWNRLRESRIKMKTLLVLIFILVILTIFTDTSPILTENEAKQILRTRREDRPRKAGFPDEPMREHMLYLQRLEQRSEEQFLEHWLNPHCYPHCNRNLVHPV</sequence>
<name>A0A8T1T7C3_CHESE</name>
<dbReference type="Pfam" id="PF15076">
    <property type="entry name" value="DUF4543"/>
    <property type="match status" value="1"/>
</dbReference>
<dbReference type="InterPro" id="IPR027870">
    <property type="entry name" value="DUF4543"/>
</dbReference>
<keyword evidence="1" id="KW-0812">Transmembrane</keyword>
<dbReference type="AlphaFoldDB" id="A0A8T1T7C3"/>